<keyword evidence="6" id="KW-1185">Reference proteome</keyword>
<evidence type="ECO:0000259" key="4">
    <source>
        <dbReference type="PROSITE" id="PS01124"/>
    </source>
</evidence>
<dbReference type="PROSITE" id="PS00041">
    <property type="entry name" value="HTH_ARAC_FAMILY_1"/>
    <property type="match status" value="1"/>
</dbReference>
<keyword evidence="3" id="KW-0804">Transcription</keyword>
<dbReference type="InterPro" id="IPR029442">
    <property type="entry name" value="GyrI-like"/>
</dbReference>
<dbReference type="PRINTS" id="PR00032">
    <property type="entry name" value="HTHARAC"/>
</dbReference>
<dbReference type="EMBL" id="CP007139">
    <property type="protein sequence ID" value="AIE87219.1"/>
    <property type="molecule type" value="Genomic_DNA"/>
</dbReference>
<dbReference type="InterPro" id="IPR010499">
    <property type="entry name" value="AraC_E-bd"/>
</dbReference>
<dbReference type="PROSITE" id="PS01124">
    <property type="entry name" value="HTH_ARAC_FAMILY_2"/>
    <property type="match status" value="1"/>
</dbReference>
<protein>
    <submittedName>
        <fullName evidence="5">Transcriptional regulator, AraC family protein</fullName>
    </submittedName>
</protein>
<dbReference type="InterPro" id="IPR018062">
    <property type="entry name" value="HTH_AraC-typ_CS"/>
</dbReference>
<dbReference type="AlphaFoldDB" id="A0A068NYQ2"/>
<dbReference type="Pfam" id="PF06445">
    <property type="entry name" value="GyrI-like"/>
    <property type="match status" value="1"/>
</dbReference>
<dbReference type="eggNOG" id="COG2207">
    <property type="taxonomic scope" value="Bacteria"/>
</dbReference>
<dbReference type="eggNOG" id="COG3449">
    <property type="taxonomic scope" value="Bacteria"/>
</dbReference>
<keyword evidence="2" id="KW-0238">DNA-binding</keyword>
<dbReference type="Pfam" id="PF12833">
    <property type="entry name" value="HTH_18"/>
    <property type="match status" value="1"/>
</dbReference>
<dbReference type="GO" id="GO:0043565">
    <property type="term" value="F:sequence-specific DNA binding"/>
    <property type="evidence" value="ECO:0007669"/>
    <property type="project" value="InterPro"/>
</dbReference>
<proteinExistence type="predicted"/>
<dbReference type="KEGG" id="fgi:OP10G_3851"/>
<reference evidence="5 6" key="1">
    <citation type="journal article" date="2014" name="PLoS ONE">
        <title>The first complete genome sequence of the class fimbriimonadia in the phylum armatimonadetes.</title>
        <authorList>
            <person name="Hu Z.Y."/>
            <person name="Wang Y.Z."/>
            <person name="Im W.T."/>
            <person name="Wang S.Y."/>
            <person name="Zhao G.P."/>
            <person name="Zheng H.J."/>
            <person name="Quan Z.X."/>
        </authorList>
    </citation>
    <scope>NUCLEOTIDE SEQUENCE [LARGE SCALE GENOMIC DNA]</scope>
    <source>
        <strain evidence="5">Gsoil 348</strain>
    </source>
</reference>
<dbReference type="SMART" id="SM00871">
    <property type="entry name" value="AraC_E_bind"/>
    <property type="match status" value="1"/>
</dbReference>
<dbReference type="InterPro" id="IPR009057">
    <property type="entry name" value="Homeodomain-like_sf"/>
</dbReference>
<dbReference type="SUPFAM" id="SSF46689">
    <property type="entry name" value="Homeodomain-like"/>
    <property type="match status" value="2"/>
</dbReference>
<dbReference type="InterPro" id="IPR011256">
    <property type="entry name" value="Reg_factor_effector_dom_sf"/>
</dbReference>
<dbReference type="HOGENOM" id="CLU_000445_81_1_0"/>
<dbReference type="SUPFAM" id="SSF55136">
    <property type="entry name" value="Probable bacterial effector-binding domain"/>
    <property type="match status" value="1"/>
</dbReference>
<evidence type="ECO:0000256" key="3">
    <source>
        <dbReference type="ARBA" id="ARBA00023163"/>
    </source>
</evidence>
<evidence type="ECO:0000313" key="6">
    <source>
        <dbReference type="Proteomes" id="UP000027982"/>
    </source>
</evidence>
<organism evidence="5 6">
    <name type="scientific">Fimbriimonas ginsengisoli Gsoil 348</name>
    <dbReference type="NCBI Taxonomy" id="661478"/>
    <lineage>
        <taxon>Bacteria</taxon>
        <taxon>Bacillati</taxon>
        <taxon>Armatimonadota</taxon>
        <taxon>Fimbriimonadia</taxon>
        <taxon>Fimbriimonadales</taxon>
        <taxon>Fimbriimonadaceae</taxon>
        <taxon>Fimbriimonas</taxon>
    </lineage>
</organism>
<sequence>MRVETRATYEQCVREAVCHLATHLDEPMDLRVLADRAFLSPFHFHRIFRGMVGEAPGEFLRRLRMERAAWHLRVTKTPICEIALDAGFETPEAFTRAFRLAYSKSPSQFRSLATLRIELAAANRMHFDPDGSLPKFTPRDSGGRDMAVDILEVPQMRLGTIRHVGPYNQIGGAFERLAAIAGPAGLFSKPGAACLALYYEDPETTPATELQSDAAIVLPGDTPTLPGLIETVLHGGRFARFSHIGPYEHIGDAWAKFMGEWLPNSERRMRWDGTTFEIYINNPSSTPKEKLQTDLYVPVE</sequence>
<dbReference type="STRING" id="661478.OP10G_3851"/>
<feature type="domain" description="HTH araC/xylS-type" evidence="4">
    <location>
        <begin position="14"/>
        <end position="112"/>
    </location>
</feature>
<dbReference type="PANTHER" id="PTHR40055:SF1">
    <property type="entry name" value="TRANSCRIPTIONAL REGULATOR YGIV-RELATED"/>
    <property type="match status" value="1"/>
</dbReference>
<dbReference type="Gene3D" id="1.10.10.60">
    <property type="entry name" value="Homeodomain-like"/>
    <property type="match status" value="2"/>
</dbReference>
<evidence type="ECO:0000256" key="2">
    <source>
        <dbReference type="ARBA" id="ARBA00023125"/>
    </source>
</evidence>
<evidence type="ECO:0000256" key="1">
    <source>
        <dbReference type="ARBA" id="ARBA00023015"/>
    </source>
</evidence>
<name>A0A068NYQ2_FIMGI</name>
<dbReference type="PANTHER" id="PTHR40055">
    <property type="entry name" value="TRANSCRIPTIONAL REGULATOR YGIV-RELATED"/>
    <property type="match status" value="1"/>
</dbReference>
<dbReference type="OrthoDB" id="5337216at2"/>
<evidence type="ECO:0000313" key="5">
    <source>
        <dbReference type="EMBL" id="AIE87219.1"/>
    </source>
</evidence>
<dbReference type="InterPro" id="IPR018060">
    <property type="entry name" value="HTH_AraC"/>
</dbReference>
<gene>
    <name evidence="5" type="ORF">OP10G_3851</name>
</gene>
<dbReference type="Gene3D" id="3.20.80.10">
    <property type="entry name" value="Regulatory factor, effector binding domain"/>
    <property type="match status" value="1"/>
</dbReference>
<keyword evidence="1" id="KW-0805">Transcription regulation</keyword>
<dbReference type="GO" id="GO:0003700">
    <property type="term" value="F:DNA-binding transcription factor activity"/>
    <property type="evidence" value="ECO:0007669"/>
    <property type="project" value="InterPro"/>
</dbReference>
<dbReference type="InterPro" id="IPR050908">
    <property type="entry name" value="SmbC-like"/>
</dbReference>
<accession>A0A068NYQ2</accession>
<dbReference type="InterPro" id="IPR020449">
    <property type="entry name" value="Tscrpt_reg_AraC-type_HTH"/>
</dbReference>
<dbReference type="RefSeq" id="WP_025228864.1">
    <property type="nucleotide sequence ID" value="NZ_CP007139.1"/>
</dbReference>
<dbReference type="Proteomes" id="UP000027982">
    <property type="component" value="Chromosome"/>
</dbReference>
<dbReference type="SMART" id="SM00342">
    <property type="entry name" value="HTH_ARAC"/>
    <property type="match status" value="1"/>
</dbReference>